<evidence type="ECO:0000256" key="2">
    <source>
        <dbReference type="ARBA" id="ARBA00022692"/>
    </source>
</evidence>
<feature type="transmembrane region" description="Helical" evidence="5">
    <location>
        <begin position="76"/>
        <end position="96"/>
    </location>
</feature>
<dbReference type="Proteomes" id="UP000001460">
    <property type="component" value="Unassembled WGS sequence"/>
</dbReference>
<keyword evidence="8" id="KW-1185">Reference proteome</keyword>
<dbReference type="STRING" id="441375.B6AE96"/>
<feature type="transmembrane region" description="Helical" evidence="5">
    <location>
        <begin position="419"/>
        <end position="444"/>
    </location>
</feature>
<dbReference type="PANTHER" id="PTHR22950">
    <property type="entry name" value="AMINO ACID TRANSPORTER"/>
    <property type="match status" value="1"/>
</dbReference>
<evidence type="ECO:0000259" key="6">
    <source>
        <dbReference type="Pfam" id="PF01490"/>
    </source>
</evidence>
<accession>B6AE96</accession>
<dbReference type="GO" id="GO:0016020">
    <property type="term" value="C:membrane"/>
    <property type="evidence" value="ECO:0007669"/>
    <property type="project" value="UniProtKB-SubCell"/>
</dbReference>
<feature type="transmembrane region" description="Helical" evidence="5">
    <location>
        <begin position="234"/>
        <end position="256"/>
    </location>
</feature>
<feature type="domain" description="Amino acid transporter transmembrane" evidence="6">
    <location>
        <begin position="46"/>
        <end position="506"/>
    </location>
</feature>
<dbReference type="eggNOG" id="KOG1304">
    <property type="taxonomic scope" value="Eukaryota"/>
</dbReference>
<dbReference type="EMBL" id="DS989729">
    <property type="protein sequence ID" value="EEA06537.1"/>
    <property type="molecule type" value="Genomic_DNA"/>
</dbReference>
<keyword evidence="3 5" id="KW-1133">Transmembrane helix</keyword>
<evidence type="ECO:0000313" key="7">
    <source>
        <dbReference type="EMBL" id="EEA06537.1"/>
    </source>
</evidence>
<dbReference type="GeneID" id="6996005"/>
<feature type="transmembrane region" description="Helical" evidence="5">
    <location>
        <begin position="42"/>
        <end position="64"/>
    </location>
</feature>
<evidence type="ECO:0000256" key="1">
    <source>
        <dbReference type="ARBA" id="ARBA00004141"/>
    </source>
</evidence>
<gene>
    <name evidence="7" type="ORF">CMU_010290</name>
</gene>
<dbReference type="AlphaFoldDB" id="B6AE96"/>
<dbReference type="OMA" id="WSTSSEN"/>
<reference evidence="7" key="1">
    <citation type="submission" date="2008-06" db="EMBL/GenBank/DDBJ databases">
        <authorList>
            <person name="Lorenzi H."/>
            <person name="Inman J."/>
            <person name="Miller J."/>
            <person name="Schobel S."/>
            <person name="Amedeo P."/>
            <person name="Caler E.V."/>
            <person name="da Silva J."/>
        </authorList>
    </citation>
    <scope>NUCLEOTIDE SEQUENCE [LARGE SCALE GENOMIC DNA]</scope>
    <source>
        <strain evidence="7">RN66</strain>
    </source>
</reference>
<organism evidence="7 8">
    <name type="scientific">Cryptosporidium muris (strain RN66)</name>
    <dbReference type="NCBI Taxonomy" id="441375"/>
    <lineage>
        <taxon>Eukaryota</taxon>
        <taxon>Sar</taxon>
        <taxon>Alveolata</taxon>
        <taxon>Apicomplexa</taxon>
        <taxon>Conoidasida</taxon>
        <taxon>Coccidia</taxon>
        <taxon>Eucoccidiorida</taxon>
        <taxon>Eimeriorina</taxon>
        <taxon>Cryptosporidiidae</taxon>
        <taxon>Cryptosporidium</taxon>
    </lineage>
</organism>
<feature type="transmembrane region" description="Helical" evidence="5">
    <location>
        <begin position="312"/>
        <end position="331"/>
    </location>
</feature>
<dbReference type="RefSeq" id="XP_002140886.1">
    <property type="nucleotide sequence ID" value="XM_002140850.1"/>
</dbReference>
<dbReference type="VEuPathDB" id="CryptoDB:CMU_010290"/>
<dbReference type="InterPro" id="IPR013057">
    <property type="entry name" value="AA_transpt_TM"/>
</dbReference>
<feature type="transmembrane region" description="Helical" evidence="5">
    <location>
        <begin position="481"/>
        <end position="506"/>
    </location>
</feature>
<proteinExistence type="predicted"/>
<feature type="transmembrane region" description="Helical" evidence="5">
    <location>
        <begin position="166"/>
        <end position="184"/>
    </location>
</feature>
<evidence type="ECO:0000256" key="3">
    <source>
        <dbReference type="ARBA" id="ARBA00022989"/>
    </source>
</evidence>
<dbReference type="GO" id="GO:0015179">
    <property type="term" value="F:L-amino acid transmembrane transporter activity"/>
    <property type="evidence" value="ECO:0007669"/>
    <property type="project" value="TreeGrafter"/>
</dbReference>
<comment type="subcellular location">
    <subcellularLocation>
        <location evidence="1">Membrane</location>
        <topology evidence="1">Multi-pass membrane protein</topology>
    </subcellularLocation>
</comment>
<feature type="transmembrane region" description="Helical" evidence="5">
    <location>
        <begin position="450"/>
        <end position="474"/>
    </location>
</feature>
<feature type="transmembrane region" description="Helical" evidence="5">
    <location>
        <begin position="268"/>
        <end position="292"/>
    </location>
</feature>
<keyword evidence="4 5" id="KW-0472">Membrane</keyword>
<feature type="transmembrane region" description="Helical" evidence="5">
    <location>
        <begin position="196"/>
        <end position="214"/>
    </location>
</feature>
<evidence type="ECO:0000313" key="8">
    <source>
        <dbReference type="Proteomes" id="UP000001460"/>
    </source>
</evidence>
<evidence type="ECO:0000256" key="5">
    <source>
        <dbReference type="SAM" id="Phobius"/>
    </source>
</evidence>
<keyword evidence="2 5" id="KW-0812">Transmembrane</keyword>
<sequence>MFSKEQIEDIRCDKELAQFDVKSKKQDIESKVKVVPLKVSKLWIQMGIGFVTIVKATIGTGILFAPHVIVKSGYGISLWLLVFYWLLNVICTYLLFRCADIVNDTYPIIASSAFGILGRIVADISMIMTEISFCAVTVTFVTKTIQDVIAGIHNCLPAYINYGTELITFLQLIIYIPLVCFGRLQSLGPATFVANIALLIGFVIVFVYAVISLVSHIQSGLLYYIPTYTNPESIANFTGIAAFLWVSGPVALSYYVSLIDIHAKNIFVWIYLGSVSFSFLCTLLFVFVTAYAYGENSLSTIILNLPVTPVAIAGQLLYVTSVILSFPLMLFPVKEIVTEYINLIVRRIYRSKIVEFTFPEEQVSANPSLFNVNSIVSTSIPVSLVSVNTDMFKPKSEVMLRWPSGSLCISIKQNKWLDILIRISPSLVMILVSILCCVLGYVLIDSLGNFVNLVGGIFCVPISIILPAIFHLALYRRLTNILIILMDIFIIIIGLLTSAVVIWYSITNWSTSSENLCDIKKFS</sequence>
<evidence type="ECO:0000256" key="4">
    <source>
        <dbReference type="ARBA" id="ARBA00023136"/>
    </source>
</evidence>
<name>B6AE96_CRYMR</name>
<protein>
    <submittedName>
        <fullName evidence="7">Transmembrane amino acid transporter protein, putative</fullName>
    </submittedName>
</protein>
<dbReference type="Pfam" id="PF01490">
    <property type="entry name" value="Aa_trans"/>
    <property type="match status" value="1"/>
</dbReference>
<dbReference type="OrthoDB" id="1684102at2759"/>